<organism evidence="6 7">
    <name type="scientific">Streptodolium elevatio</name>
    <dbReference type="NCBI Taxonomy" id="3157996"/>
    <lineage>
        <taxon>Bacteria</taxon>
        <taxon>Bacillati</taxon>
        <taxon>Actinomycetota</taxon>
        <taxon>Actinomycetes</taxon>
        <taxon>Kitasatosporales</taxon>
        <taxon>Streptomycetaceae</taxon>
        <taxon>Streptodolium</taxon>
    </lineage>
</organism>
<evidence type="ECO:0000313" key="6">
    <source>
        <dbReference type="EMBL" id="MEU8135812.1"/>
    </source>
</evidence>
<name>A0ABV3DJ78_9ACTN</name>
<dbReference type="Pfam" id="PF00140">
    <property type="entry name" value="Sigma70_r1_2"/>
    <property type="match status" value="1"/>
</dbReference>
<reference evidence="6 7" key="1">
    <citation type="submission" date="2024-06" db="EMBL/GenBank/DDBJ databases">
        <title>The Natural Products Discovery Center: Release of the First 8490 Sequenced Strains for Exploring Actinobacteria Biosynthetic Diversity.</title>
        <authorList>
            <person name="Kalkreuter E."/>
            <person name="Kautsar S.A."/>
            <person name="Yang D."/>
            <person name="Bader C.D."/>
            <person name="Teijaro C.N."/>
            <person name="Fluegel L."/>
            <person name="Davis C.M."/>
            <person name="Simpson J.R."/>
            <person name="Lauterbach L."/>
            <person name="Steele A.D."/>
            <person name="Gui C."/>
            <person name="Meng S."/>
            <person name="Li G."/>
            <person name="Viehrig K."/>
            <person name="Ye F."/>
            <person name="Su P."/>
            <person name="Kiefer A.F."/>
            <person name="Nichols A."/>
            <person name="Cepeda A.J."/>
            <person name="Yan W."/>
            <person name="Fan B."/>
            <person name="Jiang Y."/>
            <person name="Adhikari A."/>
            <person name="Zheng C.-J."/>
            <person name="Schuster L."/>
            <person name="Cowan T.M."/>
            <person name="Smanski M.J."/>
            <person name="Chevrette M.G."/>
            <person name="De Carvalho L.P.S."/>
            <person name="Shen B."/>
        </authorList>
    </citation>
    <scope>NUCLEOTIDE SEQUENCE [LARGE SCALE GENOMIC DNA]</scope>
    <source>
        <strain evidence="6 7">NPDC048946</strain>
    </source>
</reference>
<dbReference type="InterPro" id="IPR013324">
    <property type="entry name" value="RNA_pol_sigma_r3/r4-like"/>
</dbReference>
<keyword evidence="1" id="KW-0805">Transcription regulation</keyword>
<evidence type="ECO:0000256" key="4">
    <source>
        <dbReference type="ARBA" id="ARBA00023163"/>
    </source>
</evidence>
<dbReference type="PRINTS" id="PR00046">
    <property type="entry name" value="SIGMA70FCT"/>
</dbReference>
<dbReference type="InterPro" id="IPR007624">
    <property type="entry name" value="RNA_pol_sigma70_r3"/>
</dbReference>
<feature type="domain" description="RNA polymerase sigma-70" evidence="5">
    <location>
        <begin position="275"/>
        <end position="301"/>
    </location>
</feature>
<evidence type="ECO:0000313" key="7">
    <source>
        <dbReference type="Proteomes" id="UP001551482"/>
    </source>
</evidence>
<keyword evidence="4" id="KW-0804">Transcription</keyword>
<dbReference type="InterPro" id="IPR050239">
    <property type="entry name" value="Sigma-70_RNA_pol_init_factors"/>
</dbReference>
<dbReference type="InterPro" id="IPR036388">
    <property type="entry name" value="WH-like_DNA-bd_sf"/>
</dbReference>
<dbReference type="SUPFAM" id="SSF88659">
    <property type="entry name" value="Sigma3 and sigma4 domains of RNA polymerase sigma factors"/>
    <property type="match status" value="2"/>
</dbReference>
<comment type="caution">
    <text evidence="6">The sequence shown here is derived from an EMBL/GenBank/DDBJ whole genome shotgun (WGS) entry which is preliminary data.</text>
</comment>
<evidence type="ECO:0000256" key="2">
    <source>
        <dbReference type="ARBA" id="ARBA00023082"/>
    </source>
</evidence>
<gene>
    <name evidence="6" type="ORF">AB0C36_20120</name>
</gene>
<accession>A0ABV3DJ78</accession>
<keyword evidence="3" id="KW-0238">DNA-binding</keyword>
<dbReference type="EMBL" id="JBEZFP010000050">
    <property type="protein sequence ID" value="MEU8135812.1"/>
    <property type="molecule type" value="Genomic_DNA"/>
</dbReference>
<evidence type="ECO:0000256" key="3">
    <source>
        <dbReference type="ARBA" id="ARBA00023125"/>
    </source>
</evidence>
<dbReference type="Proteomes" id="UP001551482">
    <property type="component" value="Unassembled WGS sequence"/>
</dbReference>
<dbReference type="SUPFAM" id="SSF88946">
    <property type="entry name" value="Sigma2 domain of RNA polymerase sigma factors"/>
    <property type="match status" value="1"/>
</dbReference>
<dbReference type="Pfam" id="PF04539">
    <property type="entry name" value="Sigma70_r3"/>
    <property type="match status" value="1"/>
</dbReference>
<protein>
    <submittedName>
        <fullName evidence="6">Sigma-70 family RNA polymerase sigma factor</fullName>
    </submittedName>
</protein>
<dbReference type="Gene3D" id="1.10.10.10">
    <property type="entry name" value="Winged helix-like DNA-binding domain superfamily/Winged helix DNA-binding domain"/>
    <property type="match status" value="2"/>
</dbReference>
<dbReference type="NCBIfam" id="TIGR02937">
    <property type="entry name" value="sigma70-ECF"/>
    <property type="match status" value="1"/>
</dbReference>
<dbReference type="InterPro" id="IPR000943">
    <property type="entry name" value="RNA_pol_sigma70"/>
</dbReference>
<dbReference type="InterPro" id="IPR014284">
    <property type="entry name" value="RNA_pol_sigma-70_dom"/>
</dbReference>
<dbReference type="InterPro" id="IPR007630">
    <property type="entry name" value="RNA_pol_sigma70_r4"/>
</dbReference>
<dbReference type="RefSeq" id="WP_358355846.1">
    <property type="nucleotide sequence ID" value="NZ_JBEZFP010000050.1"/>
</dbReference>
<dbReference type="Gene3D" id="1.10.601.10">
    <property type="entry name" value="RNA Polymerase Primary Sigma Factor"/>
    <property type="match status" value="1"/>
</dbReference>
<dbReference type="Pfam" id="PF04542">
    <property type="entry name" value="Sigma70_r2"/>
    <property type="match status" value="1"/>
</dbReference>
<keyword evidence="2" id="KW-0731">Sigma factor</keyword>
<dbReference type="Pfam" id="PF04545">
    <property type="entry name" value="Sigma70_r4"/>
    <property type="match status" value="1"/>
</dbReference>
<dbReference type="PANTHER" id="PTHR30603:SF59">
    <property type="entry name" value="RNA POLYMERASE PRINCIPAL SIGMA FACTOR HRDA"/>
    <property type="match status" value="1"/>
</dbReference>
<dbReference type="InterPro" id="IPR007627">
    <property type="entry name" value="RNA_pol_sigma70_r2"/>
</dbReference>
<dbReference type="InterPro" id="IPR009042">
    <property type="entry name" value="RNA_pol_sigma70_r1_2"/>
</dbReference>
<dbReference type="PROSITE" id="PS00716">
    <property type="entry name" value="SIGMA70_2"/>
    <property type="match status" value="1"/>
</dbReference>
<dbReference type="InterPro" id="IPR013325">
    <property type="entry name" value="RNA_pol_sigma_r2"/>
</dbReference>
<dbReference type="PANTHER" id="PTHR30603">
    <property type="entry name" value="RNA POLYMERASE SIGMA FACTOR RPO"/>
    <property type="match status" value="1"/>
</dbReference>
<keyword evidence="7" id="KW-1185">Reference proteome</keyword>
<evidence type="ECO:0000256" key="1">
    <source>
        <dbReference type="ARBA" id="ARBA00023015"/>
    </source>
</evidence>
<dbReference type="Gene3D" id="1.20.120.1810">
    <property type="match status" value="1"/>
</dbReference>
<sequence length="315" mass="34905">MTFRTAVPPVAAASTDSVADYLKRIGRTPLLDAEREVALARQIEAGLYAQDRLDTDHTLADAARADLEWLAAAGRMAKQHMIEANLRLVVSVAKRYAATGVPLPDLIQEGNCGLIRAVEKFDHERGFKFSTYAMWWIKQAVQRAVDETSRTIRVPSHMAELIAKVDRTSRRLERDLGRPATAAEIGAELDLTAEKVTQVQGYDRRPVSLHMPIGSEGEGELGDVIEDTASAPVEDQVAMAGLRAELDRVLADLTQREAEVVTLRFGLAGDGEPKTFEEIGRRFGVTRERIRQIEVKAMAKLRMKSRASLLRDYLA</sequence>
<dbReference type="CDD" id="cd06171">
    <property type="entry name" value="Sigma70_r4"/>
    <property type="match status" value="1"/>
</dbReference>
<evidence type="ECO:0000259" key="5">
    <source>
        <dbReference type="PROSITE" id="PS00716"/>
    </source>
</evidence>
<proteinExistence type="predicted"/>